<reference evidence="1 2" key="1">
    <citation type="journal article" date="2023" name="ACS Omega">
        <title>Identification of the Neoaspergillic Acid Biosynthesis Gene Cluster by Establishing an In Vitro CRISPR-Ribonucleoprotein Genetic System in Aspergillus melleus.</title>
        <authorList>
            <person name="Yuan B."/>
            <person name="Grau M.F."/>
            <person name="Murata R.M."/>
            <person name="Torok T."/>
            <person name="Venkateswaran K."/>
            <person name="Stajich J.E."/>
            <person name="Wang C.C.C."/>
        </authorList>
    </citation>
    <scope>NUCLEOTIDE SEQUENCE [LARGE SCALE GENOMIC DNA]</scope>
    <source>
        <strain evidence="1 2">IMV 1140</strain>
    </source>
</reference>
<evidence type="ECO:0000313" key="2">
    <source>
        <dbReference type="Proteomes" id="UP001177260"/>
    </source>
</evidence>
<organism evidence="1 2">
    <name type="scientific">Aspergillus melleus</name>
    <dbReference type="NCBI Taxonomy" id="138277"/>
    <lineage>
        <taxon>Eukaryota</taxon>
        <taxon>Fungi</taxon>
        <taxon>Dikarya</taxon>
        <taxon>Ascomycota</taxon>
        <taxon>Pezizomycotina</taxon>
        <taxon>Eurotiomycetes</taxon>
        <taxon>Eurotiomycetidae</taxon>
        <taxon>Eurotiales</taxon>
        <taxon>Aspergillaceae</taxon>
        <taxon>Aspergillus</taxon>
        <taxon>Aspergillus subgen. Circumdati</taxon>
    </lineage>
</organism>
<protein>
    <submittedName>
        <fullName evidence="1">Uncharacterized protein</fullName>
    </submittedName>
</protein>
<name>A0ACC3B923_9EURO</name>
<evidence type="ECO:0000313" key="1">
    <source>
        <dbReference type="EMBL" id="KAK1146990.1"/>
    </source>
</evidence>
<sequence>MKMEPDTHVQESIQQGPDERRALLAELASALEVHAVPAPFWACLQMSDLSALRSFVQEATAPPRLAWLLSCSFDLIPRLWSLRIFRLSDAGEVVLERDKRQCVLTGFAPAFACHILPDSLMTKEINPLPEFWELLQVFFDRETVCKWEKAAFPDPANPTTCIPQHLITLSPSLYHIWSKGLCAFKPISVSADQKELEIEFHWLPREAHGPLENVNLEQTPLSSAGLEGVDGAYLHAFKGPLIKTGDRFLLTTENPEAHPLPSFALLEMSFKLSWIVSLSAVKGPDWGQEDVGSHQLEEDNYSLLSEERRMESIYGDDDEDYDYFSFTDLAGETFPEISAFTTMAQHTLRNRADGQFSRSF</sequence>
<accession>A0ACC3B923</accession>
<proteinExistence type="predicted"/>
<comment type="caution">
    <text evidence="1">The sequence shown here is derived from an EMBL/GenBank/DDBJ whole genome shotgun (WGS) entry which is preliminary data.</text>
</comment>
<gene>
    <name evidence="1" type="ORF">N8T08_002318</name>
</gene>
<keyword evidence="2" id="KW-1185">Reference proteome</keyword>
<dbReference type="EMBL" id="JAOPJF010000014">
    <property type="protein sequence ID" value="KAK1146990.1"/>
    <property type="molecule type" value="Genomic_DNA"/>
</dbReference>
<dbReference type="Proteomes" id="UP001177260">
    <property type="component" value="Unassembled WGS sequence"/>
</dbReference>